<dbReference type="Proteomes" id="UP001064971">
    <property type="component" value="Plasmid pDAETH-1"/>
</dbReference>
<organism evidence="6 7">
    <name type="scientific">Deinococcus aetherius</name>
    <dbReference type="NCBI Taxonomy" id="200252"/>
    <lineage>
        <taxon>Bacteria</taxon>
        <taxon>Thermotogati</taxon>
        <taxon>Deinococcota</taxon>
        <taxon>Deinococci</taxon>
        <taxon>Deinococcales</taxon>
        <taxon>Deinococcaceae</taxon>
        <taxon>Deinococcus</taxon>
    </lineage>
</organism>
<dbReference type="SUPFAM" id="SSF46785">
    <property type="entry name" value="Winged helix' DNA-binding domain"/>
    <property type="match status" value="1"/>
</dbReference>
<dbReference type="InterPro" id="IPR036390">
    <property type="entry name" value="WH_DNA-bd_sf"/>
</dbReference>
<protein>
    <recommendedName>
        <fullName evidence="5">HTH lysR-type domain-containing protein</fullName>
    </recommendedName>
</protein>
<keyword evidence="7" id="KW-1185">Reference proteome</keyword>
<evidence type="ECO:0000256" key="4">
    <source>
        <dbReference type="ARBA" id="ARBA00023163"/>
    </source>
</evidence>
<keyword evidence="4" id="KW-0804">Transcription</keyword>
<evidence type="ECO:0000313" key="6">
    <source>
        <dbReference type="EMBL" id="BDP43863.1"/>
    </source>
</evidence>
<dbReference type="SUPFAM" id="SSF53850">
    <property type="entry name" value="Periplasmic binding protein-like II"/>
    <property type="match status" value="1"/>
</dbReference>
<dbReference type="InterPro" id="IPR005119">
    <property type="entry name" value="LysR_subst-bd"/>
</dbReference>
<geneLocation type="plasmid" evidence="6 7">
    <name>pDAETH-1</name>
</geneLocation>
<dbReference type="Pfam" id="PF03466">
    <property type="entry name" value="LysR_substrate"/>
    <property type="match status" value="1"/>
</dbReference>
<dbReference type="CDD" id="cd05466">
    <property type="entry name" value="PBP2_LTTR_substrate"/>
    <property type="match status" value="1"/>
</dbReference>
<dbReference type="PROSITE" id="PS50931">
    <property type="entry name" value="HTH_LYSR"/>
    <property type="match status" value="1"/>
</dbReference>
<dbReference type="InterPro" id="IPR000847">
    <property type="entry name" value="LysR_HTH_N"/>
</dbReference>
<accession>A0ABM8AJ46</accession>
<dbReference type="InterPro" id="IPR036388">
    <property type="entry name" value="WH-like_DNA-bd_sf"/>
</dbReference>
<dbReference type="RefSeq" id="WP_264777704.1">
    <property type="nucleotide sequence ID" value="NZ_AP026561.1"/>
</dbReference>
<keyword evidence="2" id="KW-0805">Transcription regulation</keyword>
<dbReference type="Pfam" id="PF00126">
    <property type="entry name" value="HTH_1"/>
    <property type="match status" value="1"/>
</dbReference>
<proteinExistence type="inferred from homology"/>
<name>A0ABM8AJ46_9DEIO</name>
<gene>
    <name evidence="6" type="ORF">DAETH_38320</name>
</gene>
<evidence type="ECO:0000256" key="2">
    <source>
        <dbReference type="ARBA" id="ARBA00023015"/>
    </source>
</evidence>
<evidence type="ECO:0000259" key="5">
    <source>
        <dbReference type="PROSITE" id="PS50931"/>
    </source>
</evidence>
<dbReference type="Gene3D" id="3.40.190.10">
    <property type="entry name" value="Periplasmic binding protein-like II"/>
    <property type="match status" value="2"/>
</dbReference>
<dbReference type="PANTHER" id="PTHR30346:SF28">
    <property type="entry name" value="HTH-TYPE TRANSCRIPTIONAL REGULATOR CYNR"/>
    <property type="match status" value="1"/>
</dbReference>
<keyword evidence="3" id="KW-0238">DNA-binding</keyword>
<comment type="similarity">
    <text evidence="1">Belongs to the LysR transcriptional regulatory family.</text>
</comment>
<dbReference type="EMBL" id="AP026561">
    <property type="protein sequence ID" value="BDP43863.1"/>
    <property type="molecule type" value="Genomic_DNA"/>
</dbReference>
<keyword evidence="6" id="KW-0614">Plasmid</keyword>
<evidence type="ECO:0000256" key="1">
    <source>
        <dbReference type="ARBA" id="ARBA00009437"/>
    </source>
</evidence>
<evidence type="ECO:0000256" key="3">
    <source>
        <dbReference type="ARBA" id="ARBA00023125"/>
    </source>
</evidence>
<feature type="domain" description="HTH lysR-type" evidence="5">
    <location>
        <begin position="1"/>
        <end position="58"/>
    </location>
</feature>
<dbReference type="PRINTS" id="PR00039">
    <property type="entry name" value="HTHLYSR"/>
</dbReference>
<dbReference type="PANTHER" id="PTHR30346">
    <property type="entry name" value="TRANSCRIPTIONAL DUAL REGULATOR HCAR-RELATED"/>
    <property type="match status" value="1"/>
</dbReference>
<sequence length="306" mass="33243">MELRQLRLFLAVAEEGNFTRAAGRVNLSQPALTHRIHQLEDELGVRLFERTSRGARLTPSGESLLLDARRLLAEAEQSVRRARRAGGLADGVLRVGFDFVEFGSVGLMPALLGAFRGQFPEAEVRLSTGSEDDLERALLEDQLDIAFVLGPPGRGDLRFHPLLHGPYALLLPAAHPLTSWEAVPRRALAPVRLILPRLRARDDAALRSWLSAPEGQAGVVFEEAEVAAMVGLVAAGEGVAALPSGLLPPSVGGGTVVRPLEPPSLPWSFGLMWRGDRPPPMAQMAQRQIRRMVPRPVPVDLPVNRP</sequence>
<dbReference type="Gene3D" id="1.10.10.10">
    <property type="entry name" value="Winged helix-like DNA-binding domain superfamily/Winged helix DNA-binding domain"/>
    <property type="match status" value="1"/>
</dbReference>
<reference evidence="6" key="1">
    <citation type="submission" date="2022-07" db="EMBL/GenBank/DDBJ databases">
        <title>Complete Genome Sequence of the Radioresistant Bacterium Deinococcus aetherius ST0316, Isolated from the Air Dust collected in Lower Stratosphere above Japan.</title>
        <authorList>
            <person name="Satoh K."/>
            <person name="Hagiwara K."/>
            <person name="Katsumata K."/>
            <person name="Kubo A."/>
            <person name="Yokobori S."/>
            <person name="Yamagishi A."/>
            <person name="Oono Y."/>
            <person name="Narumi I."/>
        </authorList>
    </citation>
    <scope>NUCLEOTIDE SEQUENCE</scope>
    <source>
        <strain evidence="6">ST0316</strain>
        <plasmid evidence="6">pDAETH-1</plasmid>
    </source>
</reference>
<evidence type="ECO:0000313" key="7">
    <source>
        <dbReference type="Proteomes" id="UP001064971"/>
    </source>
</evidence>